<dbReference type="Proteomes" id="UP000030656">
    <property type="component" value="Unassembled WGS sequence"/>
</dbReference>
<dbReference type="AlphaFoldDB" id="A0A024VXA2"/>
<feature type="compositionally biased region" description="Basic and acidic residues" evidence="1">
    <location>
        <begin position="414"/>
        <end position="427"/>
    </location>
</feature>
<feature type="compositionally biased region" description="Basic residues" evidence="1">
    <location>
        <begin position="620"/>
        <end position="638"/>
    </location>
</feature>
<feature type="region of interest" description="Disordered" evidence="1">
    <location>
        <begin position="414"/>
        <end position="441"/>
    </location>
</feature>
<dbReference type="Gene3D" id="3.65.10.10">
    <property type="entry name" value="Enolpyruvate transferase domain"/>
    <property type="match status" value="2"/>
</dbReference>
<sequence>MLWEIENFAHDALDIEKIIYFNTRTGNSIRLFYDNFNKEYGKDGKFLVFVDYLFFFHNRRELINLIIFLIVVKKLSKTSQRYSNSNKNKQNNEETNVSKIIPYGDKEKIKKKEENDADNNTKQNLNEVKDYNYYNELLKNQEHLIKKVNFIKHTFKIEENIIISVFSNFEEDDVVEKKNDHSKNLIKSLSELNVCYKDVIIAIADKYILNNVYYMCKTEFQAAYLYLIPSSIKASMELFYWSSQSNDILYYPYSFSSIKLPILVLIIKSMFVILNDEEYKYALSEMLSFSLINDKIMYMEIKKHDMAYFKKNIMYFIQKYIILKKYLITEEHYNIDDNKMNEDDKNINVHNNIYRVYHMHNINQILNLYFIYVVDLLEYAKNYNMCVEKVECHNSVMNNLNNQTCNKLINNYYNKKENNNDKNDHGNSHPQGNNNHQNKQNNILINRNTKETKPLKGIHTRLSTVNVGYGIKDAIGQIFKYKHKYNEYLNYGILCELRILYELNIIDLIYLLEVEEIMRRYNMKYEINETYLSLHIKDVIHNLYVSNYIVYLNYLVLFNPVHISKIKKNILIQIPMDIILKVLCPNVFISSYKKTNIININENSIYLIDSSDKENDRPMSSKRKRESKYKKVEKKKNSKEKCDKKITNEVTITNTELNNEGIKEETKELINEPNNPSIKKDTTEFFLETNMKRKNILLPHTGNKSESIRVIYASCLSSNKIYLRNINMCYDVVVFIKILRDLHFPIMLKGRKIDKYIDNIINIQKKVYSEEMEKIDDEKRFTSVESINNSFNINNMENIFRIQNVSYLERVAILECKKYCKGEKKYKYNNFNKNHRIKKKKCNVCKCTEQEKKNLGKISKEYMTACIEHSSLSYFFLKKEKNVIIIEGNVDKSDTLFKNFVFKKKVILNVYNCGTVCRFILPLLCLYICKQNIKAQEENKTKIKYIILKGCKQMENVRIIHPLVNVLRKCFKYIKIKYLKKKHYLPISISIKKHILNITHHDIFLTKQIYVDNYYSSQFISSLLLISPFSKNNTKLCLNYKHSYKTKNMINNDYTNKYIINKQKNIFYNNIKNNIKYKIRYLYNISHQEKKKKKNLHSLKNIC</sequence>
<protein>
    <submittedName>
        <fullName evidence="2">Uncharacterized protein</fullName>
    </submittedName>
</protein>
<organism evidence="2 3">
    <name type="scientific">Plasmodium falciparum FCH/4</name>
    <dbReference type="NCBI Taxonomy" id="1036724"/>
    <lineage>
        <taxon>Eukaryota</taxon>
        <taxon>Sar</taxon>
        <taxon>Alveolata</taxon>
        <taxon>Apicomplexa</taxon>
        <taxon>Aconoidasida</taxon>
        <taxon>Haemosporida</taxon>
        <taxon>Plasmodiidae</taxon>
        <taxon>Plasmodium</taxon>
        <taxon>Plasmodium (Laverania)</taxon>
    </lineage>
</organism>
<dbReference type="GO" id="GO:0003866">
    <property type="term" value="F:3-phosphoshikimate 1-carboxyvinyltransferase activity"/>
    <property type="evidence" value="ECO:0007669"/>
    <property type="project" value="TreeGrafter"/>
</dbReference>
<dbReference type="EMBL" id="KI927792">
    <property type="protein sequence ID" value="ETW32541.1"/>
    <property type="molecule type" value="Genomic_DNA"/>
</dbReference>
<dbReference type="InterPro" id="IPR036968">
    <property type="entry name" value="Enolpyruvate_Tfrase_sf"/>
</dbReference>
<dbReference type="GO" id="GO:0009423">
    <property type="term" value="P:chorismate biosynthetic process"/>
    <property type="evidence" value="ECO:0007669"/>
    <property type="project" value="TreeGrafter"/>
</dbReference>
<reference evidence="2 3" key="1">
    <citation type="submission" date="2013-02" db="EMBL/GenBank/DDBJ databases">
        <title>The Genome Annotation of Plasmodium falciparum FCH/4.</title>
        <authorList>
            <consortium name="The Broad Institute Genome Sequencing Platform"/>
            <consortium name="The Broad Institute Genome Sequencing Center for Infectious Disease"/>
            <person name="Neafsey D."/>
            <person name="Hoffman S."/>
            <person name="Volkman S."/>
            <person name="Rosenthal P."/>
            <person name="Walker B."/>
            <person name="Young S.K."/>
            <person name="Zeng Q."/>
            <person name="Gargeya S."/>
            <person name="Fitzgerald M."/>
            <person name="Haas B."/>
            <person name="Abouelleil A."/>
            <person name="Allen A.W."/>
            <person name="Alvarado L."/>
            <person name="Arachchi H.M."/>
            <person name="Berlin A.M."/>
            <person name="Chapman S.B."/>
            <person name="Gainer-Dewar J."/>
            <person name="Goldberg J."/>
            <person name="Griggs A."/>
            <person name="Gujja S."/>
            <person name="Hansen M."/>
            <person name="Howarth C."/>
            <person name="Imamovic A."/>
            <person name="Ireland A."/>
            <person name="Larimer J."/>
            <person name="McCowan C."/>
            <person name="Murphy C."/>
            <person name="Pearson M."/>
            <person name="Poon T.W."/>
            <person name="Priest M."/>
            <person name="Roberts A."/>
            <person name="Saif S."/>
            <person name="Shea T."/>
            <person name="Sisk P."/>
            <person name="Sykes S."/>
            <person name="Wortman J."/>
            <person name="Nusbaum C."/>
            <person name="Birren B."/>
        </authorList>
    </citation>
    <scope>NUCLEOTIDE SEQUENCE [LARGE SCALE GENOMIC DNA]</scope>
    <source>
        <strain evidence="2 3">FCH/4</strain>
    </source>
</reference>
<name>A0A024VXA2_PLAFA</name>
<dbReference type="PANTHER" id="PTHR21090:SF5">
    <property type="entry name" value="PENTAFUNCTIONAL AROM POLYPEPTIDE"/>
    <property type="match status" value="1"/>
</dbReference>
<dbReference type="PANTHER" id="PTHR21090">
    <property type="entry name" value="AROM/DEHYDROQUINATE SYNTHASE"/>
    <property type="match status" value="1"/>
</dbReference>
<accession>A0A024VXA2</accession>
<dbReference type="SUPFAM" id="SSF55205">
    <property type="entry name" value="EPT/RTPC-like"/>
    <property type="match status" value="2"/>
</dbReference>
<proteinExistence type="predicted"/>
<feature type="region of interest" description="Disordered" evidence="1">
    <location>
        <begin position="611"/>
        <end position="640"/>
    </location>
</feature>
<reference evidence="2 3" key="2">
    <citation type="submission" date="2013-02" db="EMBL/GenBank/DDBJ databases">
        <title>The Genome Sequence of Plasmodium falciparum FCH/4.</title>
        <authorList>
            <consortium name="The Broad Institute Genome Sequencing Platform"/>
            <consortium name="The Broad Institute Genome Sequencing Center for Infectious Disease"/>
            <person name="Neafsey D."/>
            <person name="Cheeseman I."/>
            <person name="Volkman S."/>
            <person name="Adams J."/>
            <person name="Walker B."/>
            <person name="Young S.K."/>
            <person name="Zeng Q."/>
            <person name="Gargeya S."/>
            <person name="Fitzgerald M."/>
            <person name="Haas B."/>
            <person name="Abouelleil A."/>
            <person name="Alvarado L."/>
            <person name="Arachchi H.M."/>
            <person name="Berlin A.M."/>
            <person name="Chapman S.B."/>
            <person name="Dewar J."/>
            <person name="Goldberg J."/>
            <person name="Griggs A."/>
            <person name="Gujja S."/>
            <person name="Hansen M."/>
            <person name="Howarth C."/>
            <person name="Imamovic A."/>
            <person name="Larimer J."/>
            <person name="McCowan C."/>
            <person name="Murphy C."/>
            <person name="Neiman D."/>
            <person name="Pearson M."/>
            <person name="Priest M."/>
            <person name="Roberts A."/>
            <person name="Saif S."/>
            <person name="Shea T."/>
            <person name="Sisk P."/>
            <person name="Sykes S."/>
            <person name="Wortman J."/>
            <person name="Nusbaum C."/>
            <person name="Birren B."/>
        </authorList>
    </citation>
    <scope>NUCLEOTIDE SEQUENCE [LARGE SCALE GENOMIC DNA]</scope>
    <source>
        <strain evidence="2 3">FCH/4</strain>
    </source>
</reference>
<dbReference type="InterPro" id="IPR013792">
    <property type="entry name" value="RNA3'P_cycl/enolpyr_Trfase_a/b"/>
</dbReference>
<gene>
    <name evidence="2" type="ORF">PFFCH_00063</name>
</gene>
<evidence type="ECO:0000313" key="2">
    <source>
        <dbReference type="EMBL" id="ETW32541.1"/>
    </source>
</evidence>
<evidence type="ECO:0000313" key="3">
    <source>
        <dbReference type="Proteomes" id="UP000030656"/>
    </source>
</evidence>
<evidence type="ECO:0000256" key="1">
    <source>
        <dbReference type="SAM" id="MobiDB-lite"/>
    </source>
</evidence>